<evidence type="ECO:0008006" key="3">
    <source>
        <dbReference type="Google" id="ProtNLM"/>
    </source>
</evidence>
<evidence type="ECO:0000313" key="1">
    <source>
        <dbReference type="EMBL" id="PSB27676.1"/>
    </source>
</evidence>
<dbReference type="Gene3D" id="2.30.130.30">
    <property type="entry name" value="Hypothetical protein"/>
    <property type="match status" value="1"/>
</dbReference>
<comment type="caution">
    <text evidence="1">The sequence shown here is derived from an EMBL/GenBank/DDBJ whole genome shotgun (WGS) entry which is preliminary data.</text>
</comment>
<dbReference type="Proteomes" id="UP000239576">
    <property type="component" value="Unassembled WGS sequence"/>
</dbReference>
<sequence>MMGIQPTFPETLRALSIAGPYAYLIAIGEKESEGRSWSTSFRGLVLLHVSTGKDYGVPQSKEMVSAIIGAAEMYDCVPNEEHDGYYHHCMRNPILFKQYVPNVSGARNYWFPKTPEHIKSFNQAWNQMQQQQPRAVFKVRYQNGIIRVSNTRTSNCFDVRDDEIWQMLAPHLQGEEIALTKREYADLYRSRLG</sequence>
<organism evidence="1 2">
    <name type="scientific">Stenomitos frigidus ULC18</name>
    <dbReference type="NCBI Taxonomy" id="2107698"/>
    <lineage>
        <taxon>Bacteria</taxon>
        <taxon>Bacillati</taxon>
        <taxon>Cyanobacteriota</taxon>
        <taxon>Cyanophyceae</taxon>
        <taxon>Leptolyngbyales</taxon>
        <taxon>Leptolyngbyaceae</taxon>
        <taxon>Stenomitos</taxon>
    </lineage>
</organism>
<dbReference type="EMBL" id="PVWK01000085">
    <property type="protein sequence ID" value="PSB27676.1"/>
    <property type="molecule type" value="Genomic_DNA"/>
</dbReference>
<dbReference type="SUPFAM" id="SSF88697">
    <property type="entry name" value="PUA domain-like"/>
    <property type="match status" value="1"/>
</dbReference>
<dbReference type="OrthoDB" id="359066at2"/>
<reference evidence="2" key="1">
    <citation type="submission" date="2018-02" db="EMBL/GenBank/DDBJ databases">
        <authorList>
            <person name="Moore K."/>
            <person name="Momper L."/>
        </authorList>
    </citation>
    <scope>NUCLEOTIDE SEQUENCE [LARGE SCALE GENOMIC DNA]</scope>
    <source>
        <strain evidence="2">ULC18</strain>
    </source>
</reference>
<protein>
    <recommendedName>
        <fullName evidence="3">ASCH domain-containing protein</fullName>
    </recommendedName>
</protein>
<gene>
    <name evidence="1" type="ORF">C7B82_16205</name>
</gene>
<dbReference type="AlphaFoldDB" id="A0A2T1E4N5"/>
<dbReference type="InterPro" id="IPR015947">
    <property type="entry name" value="PUA-like_sf"/>
</dbReference>
<accession>A0A2T1E4N5</accession>
<reference evidence="1 2" key="2">
    <citation type="submission" date="2018-03" db="EMBL/GenBank/DDBJ databases">
        <title>The ancient ancestry and fast evolution of plastids.</title>
        <authorList>
            <person name="Moore K.R."/>
            <person name="Magnabosco C."/>
            <person name="Momper L."/>
            <person name="Gold D.A."/>
            <person name="Bosak T."/>
            <person name="Fournier G.P."/>
        </authorList>
    </citation>
    <scope>NUCLEOTIDE SEQUENCE [LARGE SCALE GENOMIC DNA]</scope>
    <source>
        <strain evidence="1 2">ULC18</strain>
    </source>
</reference>
<keyword evidence="2" id="KW-1185">Reference proteome</keyword>
<name>A0A2T1E4N5_9CYAN</name>
<proteinExistence type="predicted"/>
<evidence type="ECO:0000313" key="2">
    <source>
        <dbReference type="Proteomes" id="UP000239576"/>
    </source>
</evidence>